<dbReference type="KEGG" id="pgz:C2E15_11035"/>
<reference evidence="1 2" key="1">
    <citation type="submission" date="2018-01" db="EMBL/GenBank/DDBJ databases">
        <title>Complete and assembled Genome of Pantoea gaviniae DSM22758T.</title>
        <authorList>
            <person name="Stevens M.J.A."/>
            <person name="Zurfluh K."/>
            <person name="Stephan R."/>
        </authorList>
    </citation>
    <scope>NUCLEOTIDE SEQUENCE [LARGE SCALE GENOMIC DNA]</scope>
    <source>
        <strain evidence="1 2">DSM 22758</strain>
    </source>
</reference>
<dbReference type="InterPro" id="IPR010351">
    <property type="entry name" value="DUF943"/>
</dbReference>
<dbReference type="AlphaFoldDB" id="A0A2L0IG55"/>
<gene>
    <name evidence="1" type="ORF">C2E15_11035</name>
</gene>
<dbReference type="RefSeq" id="WP_104957407.1">
    <property type="nucleotide sequence ID" value="NZ_CP026377.1"/>
</dbReference>
<dbReference type="Proteomes" id="UP000238365">
    <property type="component" value="Chromosome"/>
</dbReference>
<dbReference type="EMBL" id="CP026377">
    <property type="protein sequence ID" value="AUX93557.1"/>
    <property type="molecule type" value="Genomic_DNA"/>
</dbReference>
<accession>A0A2L0IG55</accession>
<organism evidence="1 2">
    <name type="scientific">Mixta gaviniae</name>
    <dbReference type="NCBI Taxonomy" id="665914"/>
    <lineage>
        <taxon>Bacteria</taxon>
        <taxon>Pseudomonadati</taxon>
        <taxon>Pseudomonadota</taxon>
        <taxon>Gammaproteobacteria</taxon>
        <taxon>Enterobacterales</taxon>
        <taxon>Erwiniaceae</taxon>
        <taxon>Mixta</taxon>
    </lineage>
</organism>
<sequence length="155" mass="18328">MTIKNRKRKILLVVFGVLFAYALWLTYRPVEIVAVHHRGNNFSAILVKNFPFTDRSKINWWLENRDILKEKYNVPDPDENGPFSIIVWRFGKGYQADKQDDDQYCFKDMQIREHCIQKDTLLIIDGRGKNQAYFTGDNGKYLLKNNGEIIKIKDR</sequence>
<name>A0A2L0IG55_9GAMM</name>
<evidence type="ECO:0000313" key="2">
    <source>
        <dbReference type="Proteomes" id="UP000238365"/>
    </source>
</evidence>
<dbReference type="Pfam" id="PF06092">
    <property type="entry name" value="DUF943"/>
    <property type="match status" value="1"/>
</dbReference>
<proteinExistence type="predicted"/>
<evidence type="ECO:0000313" key="1">
    <source>
        <dbReference type="EMBL" id="AUX93557.1"/>
    </source>
</evidence>
<keyword evidence="2" id="KW-1185">Reference proteome</keyword>
<evidence type="ECO:0008006" key="3">
    <source>
        <dbReference type="Google" id="ProtNLM"/>
    </source>
</evidence>
<protein>
    <recommendedName>
        <fullName evidence="3">DUF943 domain-containing protein</fullName>
    </recommendedName>
</protein>